<proteinExistence type="predicted"/>
<reference evidence="2 3" key="1">
    <citation type="submission" date="2023-01" db="EMBL/GenBank/DDBJ databases">
        <title>Characterization of estradiol degrading bacteria Microbacterium sp. MZT7 and reveal degrading genes through genome analysis.</title>
        <authorList>
            <person name="Hao P."/>
            <person name="Gao Y."/>
        </authorList>
    </citation>
    <scope>NUCLEOTIDE SEQUENCE [LARGE SCALE GENOMIC DNA]</scope>
    <source>
        <strain evidence="2 3">MZT7</strain>
    </source>
</reference>
<evidence type="ECO:0000313" key="2">
    <source>
        <dbReference type="EMBL" id="UGS28639.1"/>
    </source>
</evidence>
<gene>
    <name evidence="2" type="ORF">K8F61_17400</name>
</gene>
<sequence>MAVVSFFALAIAGLGFLSLFTETDLIVVAGLGQLPGIVGMVLAVMVFAVVLRIVLRPSRPSFVSSVFLALGTTLAHLAGVWIAALVEGAGIAPATAAVGQLVLGGASAVIAVAALVAAWGGIALRRTRSGRPRWPWEE</sequence>
<dbReference type="Proteomes" id="UP001199642">
    <property type="component" value="Chromosome"/>
</dbReference>
<feature type="transmembrane region" description="Helical" evidence="1">
    <location>
        <begin position="98"/>
        <end position="124"/>
    </location>
</feature>
<evidence type="ECO:0000256" key="1">
    <source>
        <dbReference type="SAM" id="Phobius"/>
    </source>
</evidence>
<dbReference type="EMBL" id="CP082781">
    <property type="protein sequence ID" value="UGS28639.1"/>
    <property type="molecule type" value="Genomic_DNA"/>
</dbReference>
<feature type="transmembrane region" description="Helical" evidence="1">
    <location>
        <begin position="37"/>
        <end position="55"/>
    </location>
</feature>
<organism evidence="2 3">
    <name type="scientific">Microbacterium resistens</name>
    <dbReference type="NCBI Taxonomy" id="156977"/>
    <lineage>
        <taxon>Bacteria</taxon>
        <taxon>Bacillati</taxon>
        <taxon>Actinomycetota</taxon>
        <taxon>Actinomycetes</taxon>
        <taxon>Micrococcales</taxon>
        <taxon>Microbacteriaceae</taxon>
        <taxon>Microbacterium</taxon>
    </lineage>
</organism>
<keyword evidence="1" id="KW-0812">Transmembrane</keyword>
<feature type="transmembrane region" description="Helical" evidence="1">
    <location>
        <begin position="62"/>
        <end position="86"/>
    </location>
</feature>
<keyword evidence="1" id="KW-1133">Transmembrane helix</keyword>
<protein>
    <submittedName>
        <fullName evidence="2">Uncharacterized protein</fullName>
    </submittedName>
</protein>
<accession>A0ABY3RZS1</accession>
<name>A0ABY3RZS1_9MICO</name>
<keyword evidence="1" id="KW-0472">Membrane</keyword>
<evidence type="ECO:0000313" key="3">
    <source>
        <dbReference type="Proteomes" id="UP001199642"/>
    </source>
</evidence>
<keyword evidence="3" id="KW-1185">Reference proteome</keyword>